<reference evidence="2" key="1">
    <citation type="journal article" date="2023" name="Mol. Phylogenet. Evol.">
        <title>Genome-scale phylogeny and comparative genomics of the fungal order Sordariales.</title>
        <authorList>
            <person name="Hensen N."/>
            <person name="Bonometti L."/>
            <person name="Westerberg I."/>
            <person name="Brannstrom I.O."/>
            <person name="Guillou S."/>
            <person name="Cros-Aarteil S."/>
            <person name="Calhoun S."/>
            <person name="Haridas S."/>
            <person name="Kuo A."/>
            <person name="Mondo S."/>
            <person name="Pangilinan J."/>
            <person name="Riley R."/>
            <person name="LaButti K."/>
            <person name="Andreopoulos B."/>
            <person name="Lipzen A."/>
            <person name="Chen C."/>
            <person name="Yan M."/>
            <person name="Daum C."/>
            <person name="Ng V."/>
            <person name="Clum A."/>
            <person name="Steindorff A."/>
            <person name="Ohm R.A."/>
            <person name="Martin F."/>
            <person name="Silar P."/>
            <person name="Natvig D.O."/>
            <person name="Lalanne C."/>
            <person name="Gautier V."/>
            <person name="Ament-Velasquez S.L."/>
            <person name="Kruys A."/>
            <person name="Hutchinson M.I."/>
            <person name="Powell A.J."/>
            <person name="Barry K."/>
            <person name="Miller A.N."/>
            <person name="Grigoriev I.V."/>
            <person name="Debuchy R."/>
            <person name="Gladieux P."/>
            <person name="Hiltunen Thoren M."/>
            <person name="Johannesson H."/>
        </authorList>
    </citation>
    <scope>NUCLEOTIDE SEQUENCE</scope>
    <source>
        <strain evidence="2">CBS 359.72</strain>
    </source>
</reference>
<evidence type="ECO:0000259" key="1">
    <source>
        <dbReference type="Pfam" id="PF17111"/>
    </source>
</evidence>
<keyword evidence="3" id="KW-1185">Reference proteome</keyword>
<dbReference type="AlphaFoldDB" id="A0AAN7HT86"/>
<dbReference type="EMBL" id="MU857616">
    <property type="protein sequence ID" value="KAK4250174.1"/>
    <property type="molecule type" value="Genomic_DNA"/>
</dbReference>
<gene>
    <name evidence="2" type="ORF">C7999DRAFT_38882</name>
</gene>
<evidence type="ECO:0000313" key="2">
    <source>
        <dbReference type="EMBL" id="KAK4250174.1"/>
    </source>
</evidence>
<evidence type="ECO:0000313" key="3">
    <source>
        <dbReference type="Proteomes" id="UP001303647"/>
    </source>
</evidence>
<dbReference type="Proteomes" id="UP001303647">
    <property type="component" value="Unassembled WGS sequence"/>
</dbReference>
<protein>
    <recommendedName>
        <fullName evidence="1">Azaphilone pigments biosynthesis cluster protein L N-terminal domain-containing protein</fullName>
    </recommendedName>
</protein>
<comment type="caution">
    <text evidence="2">The sequence shown here is derived from an EMBL/GenBank/DDBJ whole genome shotgun (WGS) entry which is preliminary data.</text>
</comment>
<dbReference type="InterPro" id="IPR031348">
    <property type="entry name" value="PigL_N"/>
</dbReference>
<name>A0AAN7HT86_9PEZI</name>
<accession>A0AAN7HT86</accession>
<feature type="domain" description="Azaphilone pigments biosynthesis cluster protein L N-terminal" evidence="1">
    <location>
        <begin position="1"/>
        <end position="183"/>
    </location>
</feature>
<dbReference type="Pfam" id="PF17111">
    <property type="entry name" value="PigL_N"/>
    <property type="match status" value="1"/>
</dbReference>
<organism evidence="2 3">
    <name type="scientific">Corynascus novoguineensis</name>
    <dbReference type="NCBI Taxonomy" id="1126955"/>
    <lineage>
        <taxon>Eukaryota</taxon>
        <taxon>Fungi</taxon>
        <taxon>Dikarya</taxon>
        <taxon>Ascomycota</taxon>
        <taxon>Pezizomycotina</taxon>
        <taxon>Sordariomycetes</taxon>
        <taxon>Sordariomycetidae</taxon>
        <taxon>Sordariales</taxon>
        <taxon>Chaetomiaceae</taxon>
        <taxon>Corynascus</taxon>
    </lineage>
</organism>
<sequence length="271" mass="29568">MEPLAITAAVVGIAAPAAHYIHLLSEDIRKIVDAPQTLDSLRKDLLSVEQVLASLQTISDVQWKLLGETVIDHLKATATACGESCNRFRTDLSRWTRHSEDGKLSLRDRTMVGFFKQGHLKSITKQLQHCKITLTSVVSLATLHSSLRQTQRTEEMMTTISQKEAEIASCITATDKQLAEANAKLGALCLAKAEPDETEVDRAGAISQVAVEQAVLRESRKLLDELLSGIRTAAAGARRDQGLIINFGNQNTGMQVGVSYGTIHFTSGKQY</sequence>
<proteinExistence type="predicted"/>
<reference evidence="2" key="2">
    <citation type="submission" date="2023-05" db="EMBL/GenBank/DDBJ databases">
        <authorList>
            <consortium name="Lawrence Berkeley National Laboratory"/>
            <person name="Steindorff A."/>
            <person name="Hensen N."/>
            <person name="Bonometti L."/>
            <person name="Westerberg I."/>
            <person name="Brannstrom I.O."/>
            <person name="Guillou S."/>
            <person name="Cros-Aarteil S."/>
            <person name="Calhoun S."/>
            <person name="Haridas S."/>
            <person name="Kuo A."/>
            <person name="Mondo S."/>
            <person name="Pangilinan J."/>
            <person name="Riley R."/>
            <person name="Labutti K."/>
            <person name="Andreopoulos B."/>
            <person name="Lipzen A."/>
            <person name="Chen C."/>
            <person name="Yanf M."/>
            <person name="Daum C."/>
            <person name="Ng V."/>
            <person name="Clum A."/>
            <person name="Ohm R."/>
            <person name="Martin F."/>
            <person name="Silar P."/>
            <person name="Natvig D."/>
            <person name="Lalanne C."/>
            <person name="Gautier V."/>
            <person name="Ament-Velasquez S.L."/>
            <person name="Kruys A."/>
            <person name="Hutchinson M.I."/>
            <person name="Powell A.J."/>
            <person name="Barry K."/>
            <person name="Miller A.N."/>
            <person name="Grigoriev I.V."/>
            <person name="Debuchy R."/>
            <person name="Gladieux P."/>
            <person name="Thoren M.H."/>
            <person name="Johannesson H."/>
        </authorList>
    </citation>
    <scope>NUCLEOTIDE SEQUENCE</scope>
    <source>
        <strain evidence="2">CBS 359.72</strain>
    </source>
</reference>